<proteinExistence type="predicted"/>
<dbReference type="KEGG" id="bgf:BC1003_1044"/>
<dbReference type="AlphaFoldDB" id="E1TCQ2"/>
<evidence type="ECO:0000313" key="2">
    <source>
        <dbReference type="EMBL" id="ADN57024.1"/>
    </source>
</evidence>
<protein>
    <submittedName>
        <fullName evidence="2">Uncharacterized protein</fullName>
    </submittedName>
</protein>
<name>E1TCQ2_BURSG</name>
<organism evidence="2">
    <name type="scientific">Burkholderia sp. (strain CCGE1003)</name>
    <dbReference type="NCBI Taxonomy" id="640512"/>
    <lineage>
        <taxon>Bacteria</taxon>
        <taxon>Pseudomonadati</taxon>
        <taxon>Pseudomonadota</taxon>
        <taxon>Betaproteobacteria</taxon>
        <taxon>Burkholderiales</taxon>
        <taxon>Burkholderiaceae</taxon>
        <taxon>Burkholderia</taxon>
    </lineage>
</organism>
<dbReference type="eggNOG" id="ENOG50340Q3">
    <property type="taxonomic scope" value="Bacteria"/>
</dbReference>
<accession>E1TCQ2</accession>
<reference evidence="2" key="1">
    <citation type="submission" date="2010-09" db="EMBL/GenBank/DDBJ databases">
        <title>Complete sequence of chromosome1 of Burkholderia sp. CCGE1003.</title>
        <authorList>
            <consortium name="US DOE Joint Genome Institute"/>
            <person name="Lucas S."/>
            <person name="Copeland A."/>
            <person name="Lapidus A."/>
            <person name="Cheng J.-F."/>
            <person name="Bruce D."/>
            <person name="Goodwin L."/>
            <person name="Pitluck S."/>
            <person name="Daligault H."/>
            <person name="Davenport K."/>
            <person name="Detter J.C."/>
            <person name="Han C."/>
            <person name="Tapia R."/>
            <person name="Land M."/>
            <person name="Hauser L."/>
            <person name="Jeffries C."/>
            <person name="Kyrpides N."/>
            <person name="Ivanova N."/>
            <person name="Ovchinnikova G."/>
            <person name="Martinez-Romero E."/>
            <person name="Rogel M.A."/>
            <person name="Auchtung J."/>
            <person name="Tiedje J.M."/>
            <person name="Woyke T."/>
        </authorList>
    </citation>
    <scope>NUCLEOTIDE SEQUENCE</scope>
    <source>
        <strain evidence="2">CCGE1003</strain>
    </source>
</reference>
<feature type="region of interest" description="Disordered" evidence="1">
    <location>
        <begin position="21"/>
        <end position="41"/>
    </location>
</feature>
<sequence length="110" mass="11567">MADATAAWQTVEYEGFEIHAAPMPKDAPREAGMSNAPPDTASNRYTYVGYVCHPGADPSIPGHAVAFHADGEESFASEDDALYEAVHVGRSIVDGTHPDLTVLPLVTGGV</sequence>
<evidence type="ECO:0000256" key="1">
    <source>
        <dbReference type="SAM" id="MobiDB-lite"/>
    </source>
</evidence>
<gene>
    <name evidence="2" type="ordered locus">BC1003_1044</name>
</gene>
<dbReference type="OrthoDB" id="8926335at2"/>
<dbReference type="HOGENOM" id="CLU_2357686_0_0_4"/>
<dbReference type="EMBL" id="CP002217">
    <property type="protein sequence ID" value="ADN57024.1"/>
    <property type="molecule type" value="Genomic_DNA"/>
</dbReference>